<dbReference type="AlphaFoldDB" id="A0A7X0ZS95"/>
<evidence type="ECO:0000313" key="9">
    <source>
        <dbReference type="Proteomes" id="UP000585696"/>
    </source>
</evidence>
<dbReference type="Proteomes" id="UP000585696">
    <property type="component" value="Unassembled WGS sequence"/>
</dbReference>
<gene>
    <name evidence="5" type="ORF">HBP98_14865</name>
    <name evidence="2" type="ORF">HCB69_10480</name>
    <name evidence="3" type="ORF">HCC36_13175</name>
    <name evidence="4" type="ORF">HCJ81_01660</name>
</gene>
<dbReference type="EMBL" id="JAARMV010000004">
    <property type="protein sequence ID" value="MBC2373290.1"/>
    <property type="molecule type" value="Genomic_DNA"/>
</dbReference>
<dbReference type="InterPro" id="IPR053163">
    <property type="entry name" value="HTH-type_regulator_Rgg"/>
</dbReference>
<dbReference type="PROSITE" id="PS50943">
    <property type="entry name" value="HTH_CROC1"/>
    <property type="match status" value="1"/>
</dbReference>
<dbReference type="Proteomes" id="UP000565628">
    <property type="component" value="Unassembled WGS sequence"/>
</dbReference>
<dbReference type="Pfam" id="PF21259">
    <property type="entry name" value="Rgg_C"/>
    <property type="match status" value="1"/>
</dbReference>
<dbReference type="Pfam" id="PF01381">
    <property type="entry name" value="HTH_3"/>
    <property type="match status" value="1"/>
</dbReference>
<evidence type="ECO:0000313" key="4">
    <source>
        <dbReference type="EMBL" id="MBC2309571.1"/>
    </source>
</evidence>
<comment type="caution">
    <text evidence="4">The sequence shown here is derived from an EMBL/GenBank/DDBJ whole genome shotgun (WGS) entry which is preliminary data.</text>
</comment>
<dbReference type="CDD" id="cd00093">
    <property type="entry name" value="HTH_XRE"/>
    <property type="match status" value="1"/>
</dbReference>
<dbReference type="EMBL" id="JAASWV010000002">
    <property type="protein sequence ID" value="MBC2309571.1"/>
    <property type="molecule type" value="Genomic_DNA"/>
</dbReference>
<dbReference type="PANTHER" id="PTHR37038">
    <property type="entry name" value="TRANSCRIPTIONAL REGULATOR-RELATED"/>
    <property type="match status" value="1"/>
</dbReference>
<dbReference type="SMART" id="SM00530">
    <property type="entry name" value="HTH_XRE"/>
    <property type="match status" value="1"/>
</dbReference>
<dbReference type="InterPro" id="IPR010982">
    <property type="entry name" value="Lambda_DNA-bd_dom_sf"/>
</dbReference>
<evidence type="ECO:0000259" key="1">
    <source>
        <dbReference type="PROSITE" id="PS50943"/>
    </source>
</evidence>
<accession>A0A7X0ZS95</accession>
<reference evidence="6 7" key="1">
    <citation type="submission" date="2020-03" db="EMBL/GenBank/DDBJ databases">
        <title>Soil Listeria distribution.</title>
        <authorList>
            <person name="Liao J."/>
            <person name="Wiedmann M."/>
        </authorList>
    </citation>
    <scope>NUCLEOTIDE SEQUENCE [LARGE SCALE GENOMIC DNA]</scope>
    <source>
        <strain evidence="4 8">FSL L7-0039</strain>
        <strain evidence="3 6">FSL L7-0051</strain>
        <strain evidence="2 9">FSL L7-0054</strain>
        <strain evidence="5 7">FSL L7-1850</strain>
    </source>
</reference>
<dbReference type="EMBL" id="JAARZT010000026">
    <property type="protein sequence ID" value="MBC2294188.1"/>
    <property type="molecule type" value="Genomic_DNA"/>
</dbReference>
<dbReference type="InterPro" id="IPR001387">
    <property type="entry name" value="Cro/C1-type_HTH"/>
</dbReference>
<evidence type="ECO:0000313" key="3">
    <source>
        <dbReference type="EMBL" id="MBC2294188.1"/>
    </source>
</evidence>
<dbReference type="GO" id="GO:0003677">
    <property type="term" value="F:DNA binding"/>
    <property type="evidence" value="ECO:0007669"/>
    <property type="project" value="InterPro"/>
</dbReference>
<protein>
    <submittedName>
        <fullName evidence="4">Helix-turn-helix domain-containing protein</fullName>
    </submittedName>
</protein>
<dbReference type="Gene3D" id="1.25.40.10">
    <property type="entry name" value="Tetratricopeptide repeat domain"/>
    <property type="match status" value="1"/>
</dbReference>
<dbReference type="EMBL" id="JAARZS010000025">
    <property type="protein sequence ID" value="MBC2284805.1"/>
    <property type="molecule type" value="Genomic_DNA"/>
</dbReference>
<evidence type="ECO:0000313" key="8">
    <source>
        <dbReference type="Proteomes" id="UP000565628"/>
    </source>
</evidence>
<proteinExistence type="predicted"/>
<feature type="domain" description="HTH cro/C1-type" evidence="1">
    <location>
        <begin position="7"/>
        <end position="60"/>
    </location>
</feature>
<dbReference type="Proteomes" id="UP000546244">
    <property type="component" value="Unassembled WGS sequence"/>
</dbReference>
<evidence type="ECO:0000313" key="5">
    <source>
        <dbReference type="EMBL" id="MBC2373290.1"/>
    </source>
</evidence>
<dbReference type="InterPro" id="IPR011990">
    <property type="entry name" value="TPR-like_helical_dom_sf"/>
</dbReference>
<dbReference type="Proteomes" id="UP000543005">
    <property type="component" value="Unassembled WGS sequence"/>
</dbReference>
<evidence type="ECO:0000313" key="7">
    <source>
        <dbReference type="Proteomes" id="UP000546244"/>
    </source>
</evidence>
<sequence>MNFGATIKKIRKDKNLTQKELADGILTRSHLSQIETNNYFPSYDKFFLLLDRLNVTFEEFLFVQNSKKIQTKQHIRLQISEAANLTDMEKLKNLAITTKDLYDKTANITYYHYMLISKALISYNINHTITDDMVQFVAPIKKYLLEMDNWYLYELKLFSSIIFSLTLEEVQIFSRTVLKQLDNFHYFTEYQHTEQHIRLNLSTLCLEYEDFEAAKNLAEKAIEMAKKYTLVYEKICSEMNHAIACIKLGEEGNSYEVIKKNMLIMNYLEFENLSKHFSKFLQKFEIEVEV</sequence>
<dbReference type="InterPro" id="IPR010057">
    <property type="entry name" value="Transcription_activator_Rgg_C"/>
</dbReference>
<evidence type="ECO:0000313" key="6">
    <source>
        <dbReference type="Proteomes" id="UP000543005"/>
    </source>
</evidence>
<dbReference type="NCBIfam" id="TIGR01716">
    <property type="entry name" value="RGG_Cterm"/>
    <property type="match status" value="1"/>
</dbReference>
<name>A0A7X0ZS95_9LIST</name>
<dbReference type="SUPFAM" id="SSF47413">
    <property type="entry name" value="lambda repressor-like DNA-binding domains"/>
    <property type="match status" value="1"/>
</dbReference>
<evidence type="ECO:0000313" key="2">
    <source>
        <dbReference type="EMBL" id="MBC2284805.1"/>
    </source>
</evidence>
<dbReference type="RefSeq" id="WP_185509707.1">
    <property type="nucleotide sequence ID" value="NZ_JAARMV010000004.1"/>
</dbReference>
<organism evidence="4 8">
    <name type="scientific">Listeria booriae</name>
    <dbReference type="NCBI Taxonomy" id="1552123"/>
    <lineage>
        <taxon>Bacteria</taxon>
        <taxon>Bacillati</taxon>
        <taxon>Bacillota</taxon>
        <taxon>Bacilli</taxon>
        <taxon>Bacillales</taxon>
        <taxon>Listeriaceae</taxon>
        <taxon>Listeria</taxon>
    </lineage>
</organism>